<name>A0A0F7THK1_PENBI</name>
<sequence length="170" mass="17765">MNLLHLLPLLLQSLPLSIAAPVNKSFNLVTSSTNSAHNNLYLSTQPTGPLNSNPVFRDAANAATFDLSNTTVHYEAPNKAPWELALVNGHTLQGSVEVSVSPSAGVAVSTGFSIAEDGGLEVDSERWGGWLVCPGEGTSLLELSYQDSTVGSGVPDGCDQVQLNAVFKSA</sequence>
<dbReference type="EMBL" id="CDHK01000002">
    <property type="protein sequence ID" value="CEJ55387.1"/>
    <property type="molecule type" value="Genomic_DNA"/>
</dbReference>
<evidence type="ECO:0000256" key="1">
    <source>
        <dbReference type="SAM" id="SignalP"/>
    </source>
</evidence>
<evidence type="ECO:0000313" key="3">
    <source>
        <dbReference type="EMBL" id="CEJ55387.1"/>
    </source>
</evidence>
<evidence type="ECO:0000259" key="2">
    <source>
        <dbReference type="Pfam" id="PF25484"/>
    </source>
</evidence>
<keyword evidence="1" id="KW-0732">Signal</keyword>
<gene>
    <name evidence="3" type="ORF">PMG11_01649</name>
</gene>
<accession>A0A0F7THK1</accession>
<dbReference type="Proteomes" id="UP000042958">
    <property type="component" value="Unassembled WGS sequence"/>
</dbReference>
<dbReference type="Pfam" id="PF25484">
    <property type="entry name" value="DUF7907"/>
    <property type="match status" value="1"/>
</dbReference>
<reference evidence="4" key="1">
    <citation type="journal article" date="2015" name="Genome Announc.">
        <title>Draft genome sequence of the fungus Penicillium brasilianum MG11.</title>
        <authorList>
            <person name="Horn F."/>
            <person name="Linde J."/>
            <person name="Mattern D.J."/>
            <person name="Walther G."/>
            <person name="Guthke R."/>
            <person name="Brakhage A.A."/>
            <person name="Valiante V."/>
        </authorList>
    </citation>
    <scope>NUCLEOTIDE SEQUENCE [LARGE SCALE GENOMIC DNA]</scope>
    <source>
        <strain evidence="4">MG11</strain>
    </source>
</reference>
<protein>
    <recommendedName>
        <fullName evidence="2">DUF7907 domain-containing protein</fullName>
    </recommendedName>
</protein>
<feature type="domain" description="DUF7907" evidence="2">
    <location>
        <begin position="24"/>
        <end position="166"/>
    </location>
</feature>
<keyword evidence="4" id="KW-1185">Reference proteome</keyword>
<dbReference type="OrthoDB" id="4351149at2759"/>
<evidence type="ECO:0000313" key="4">
    <source>
        <dbReference type="Proteomes" id="UP000042958"/>
    </source>
</evidence>
<dbReference type="InterPro" id="IPR057229">
    <property type="entry name" value="DUF7907"/>
</dbReference>
<organism evidence="3 4">
    <name type="scientific">Penicillium brasilianum</name>
    <dbReference type="NCBI Taxonomy" id="104259"/>
    <lineage>
        <taxon>Eukaryota</taxon>
        <taxon>Fungi</taxon>
        <taxon>Dikarya</taxon>
        <taxon>Ascomycota</taxon>
        <taxon>Pezizomycotina</taxon>
        <taxon>Eurotiomycetes</taxon>
        <taxon>Eurotiomycetidae</taxon>
        <taxon>Eurotiales</taxon>
        <taxon>Aspergillaceae</taxon>
        <taxon>Penicillium</taxon>
    </lineage>
</organism>
<feature type="chain" id="PRO_5002522364" description="DUF7907 domain-containing protein" evidence="1">
    <location>
        <begin position="20"/>
        <end position="170"/>
    </location>
</feature>
<dbReference type="AlphaFoldDB" id="A0A0F7THK1"/>
<proteinExistence type="predicted"/>
<feature type="signal peptide" evidence="1">
    <location>
        <begin position="1"/>
        <end position="19"/>
    </location>
</feature>